<gene>
    <name evidence="5" type="ORF">CMQ_5904</name>
</gene>
<protein>
    <submittedName>
        <fullName evidence="5">Uncharacterized protein</fullName>
    </submittedName>
</protein>
<dbReference type="EMBL" id="GL629771">
    <property type="protein sequence ID" value="EFX02543.1"/>
    <property type="molecule type" value="Genomic_DNA"/>
</dbReference>
<dbReference type="eggNOG" id="ENOG502ST5U">
    <property type="taxonomic scope" value="Eukaryota"/>
</dbReference>
<proteinExistence type="predicted"/>
<evidence type="ECO:0000256" key="3">
    <source>
        <dbReference type="ARBA" id="ARBA00023288"/>
    </source>
</evidence>
<keyword evidence="6" id="KW-1185">Reference proteome</keyword>
<name>F0XIG4_GROCL</name>
<dbReference type="InParanoid" id="F0XIG4"/>
<dbReference type="HOGENOM" id="CLU_133420_0_0_1"/>
<keyword evidence="3" id="KW-0449">Lipoprotein</keyword>
<sequence length="124" mass="12849">MGNLCGKVDSDAFEQPGRVLGSADAVLIPGQPRTAAVPPQATLNRVGGPPRTLGGEGSSGAADDVRRKAAEAAEARNAPKSTGKLGSKLDAQRKESRMDTLKKASADEVRRREMDAAAQATSHN</sequence>
<keyword evidence="2" id="KW-0564">Palmitate</keyword>
<evidence type="ECO:0000256" key="2">
    <source>
        <dbReference type="ARBA" id="ARBA00023139"/>
    </source>
</evidence>
<feature type="compositionally biased region" description="Basic and acidic residues" evidence="4">
    <location>
        <begin position="90"/>
        <end position="115"/>
    </location>
</feature>
<feature type="compositionally biased region" description="Basic and acidic residues" evidence="4">
    <location>
        <begin position="63"/>
        <end position="74"/>
    </location>
</feature>
<evidence type="ECO:0000313" key="5">
    <source>
        <dbReference type="EMBL" id="EFX02543.1"/>
    </source>
</evidence>
<reference evidence="5 6" key="1">
    <citation type="journal article" date="2011" name="Proc. Natl. Acad. Sci. U.S.A.">
        <title>Genome and transcriptome analyses of the mountain pine beetle-fungal symbiont Grosmannia clavigera, a lodgepole pine pathogen.</title>
        <authorList>
            <person name="DiGuistini S."/>
            <person name="Wang Y."/>
            <person name="Liao N.Y."/>
            <person name="Taylor G."/>
            <person name="Tanguay P."/>
            <person name="Feau N."/>
            <person name="Henrissat B."/>
            <person name="Chan S.K."/>
            <person name="Hesse-Orce U."/>
            <person name="Alamouti S.M."/>
            <person name="Tsui C.K.M."/>
            <person name="Docking R.T."/>
            <person name="Levasseur A."/>
            <person name="Haridas S."/>
            <person name="Robertson G."/>
            <person name="Birol I."/>
            <person name="Holt R.A."/>
            <person name="Marra M.A."/>
            <person name="Hamelin R.C."/>
            <person name="Hirst M."/>
            <person name="Jones S.J.M."/>
            <person name="Bohlmann J."/>
            <person name="Breuil C."/>
        </authorList>
    </citation>
    <scope>NUCLEOTIDE SEQUENCE [LARGE SCALE GENOMIC DNA]</scope>
    <source>
        <strain evidence="6">kw1407 / UAMH 11150</strain>
    </source>
</reference>
<evidence type="ECO:0000256" key="4">
    <source>
        <dbReference type="SAM" id="MobiDB-lite"/>
    </source>
</evidence>
<evidence type="ECO:0000256" key="1">
    <source>
        <dbReference type="ARBA" id="ARBA00022707"/>
    </source>
</evidence>
<dbReference type="OrthoDB" id="5415072at2759"/>
<keyword evidence="1" id="KW-0519">Myristate</keyword>
<organism evidence="6">
    <name type="scientific">Grosmannia clavigera (strain kw1407 / UAMH 11150)</name>
    <name type="common">Blue stain fungus</name>
    <name type="synonym">Graphiocladiella clavigera</name>
    <dbReference type="NCBI Taxonomy" id="655863"/>
    <lineage>
        <taxon>Eukaryota</taxon>
        <taxon>Fungi</taxon>
        <taxon>Dikarya</taxon>
        <taxon>Ascomycota</taxon>
        <taxon>Pezizomycotina</taxon>
        <taxon>Sordariomycetes</taxon>
        <taxon>Sordariomycetidae</taxon>
        <taxon>Ophiostomatales</taxon>
        <taxon>Ophiostomataceae</taxon>
        <taxon>Leptographium</taxon>
    </lineage>
</organism>
<feature type="region of interest" description="Disordered" evidence="4">
    <location>
        <begin position="30"/>
        <end position="124"/>
    </location>
</feature>
<evidence type="ECO:0000313" key="6">
    <source>
        <dbReference type="Proteomes" id="UP000007796"/>
    </source>
</evidence>
<dbReference type="Proteomes" id="UP000007796">
    <property type="component" value="Unassembled WGS sequence"/>
</dbReference>
<dbReference type="InterPro" id="IPR031632">
    <property type="entry name" value="SVIP"/>
</dbReference>
<dbReference type="Pfam" id="PF15811">
    <property type="entry name" value="SVIP"/>
    <property type="match status" value="1"/>
</dbReference>
<dbReference type="AlphaFoldDB" id="F0XIG4"/>
<accession>F0XIG4</accession>
<dbReference type="GeneID" id="25979278"/>
<dbReference type="RefSeq" id="XP_014172025.1">
    <property type="nucleotide sequence ID" value="XM_014316550.1"/>
</dbReference>